<sequence>MLKDEMPFTGILSQVLATHSAIQPVSLVLFTPQAPARQDQIFTLQRLTPGTLSLVTLQGNAVTMPPNGRFIFVILMTDPTQIRCARGHDPLNEYMSSGAVDAVEGHTSLSGGQQVLYAGDMLINNGILVSWSNNSGHYQPTPQARRTNLLPHIQLLLPEHLFQPVSFRGSSAASARSMGSRMNDFSSTGSFSSYHGSEGGGGYSS</sequence>
<gene>
    <name evidence="1" type="ORF">SS37_18805</name>
</gene>
<dbReference type="Proteomes" id="UP000033352">
    <property type="component" value="Unassembled WGS sequence"/>
</dbReference>
<dbReference type="PATRIC" id="fig|1619248.3.peg.3261"/>
<dbReference type="RefSeq" id="WP_025760086.1">
    <property type="nucleotide sequence ID" value="NZ_JAHTVO010000001.1"/>
</dbReference>
<proteinExistence type="predicted"/>
<comment type="caution">
    <text evidence="1">The sequence shown here is derived from an EMBL/GenBank/DDBJ whole genome shotgun (WGS) entry which is preliminary data.</text>
</comment>
<dbReference type="EMBL" id="JZYX01000043">
    <property type="protein sequence ID" value="KJN23290.1"/>
    <property type="molecule type" value="Genomic_DNA"/>
</dbReference>
<organism evidence="1 2">
    <name type="scientific">Enterobacter sichuanensis</name>
    <dbReference type="NCBI Taxonomy" id="2071710"/>
    <lineage>
        <taxon>Bacteria</taxon>
        <taxon>Pseudomonadati</taxon>
        <taxon>Pseudomonadota</taxon>
        <taxon>Gammaproteobacteria</taxon>
        <taxon>Enterobacterales</taxon>
        <taxon>Enterobacteriaceae</taxon>
        <taxon>Enterobacter</taxon>
        <taxon>Enterobacter cloacae complex</taxon>
    </lineage>
</organism>
<accession>A0A0F1AQR3</accession>
<dbReference type="AlphaFoldDB" id="A0A0F1AQR3"/>
<reference evidence="1 2" key="1">
    <citation type="submission" date="2015-03" db="EMBL/GenBank/DDBJ databases">
        <authorList>
            <person name="McCorrison J."/>
            <person name="Sanka R."/>
            <person name="Adams M."/>
            <person name="Brinkac L."/>
            <person name="Nierman W."/>
            <person name="Sutton G."/>
            <person name="Nelson K."/>
            <person name="Kiedrowski L."/>
            <person name="Guerrero D."/>
            <person name="Bonomo R."/>
        </authorList>
    </citation>
    <scope>NUCLEOTIDE SEQUENCE [LARGE SCALE GENOMIC DNA]</scope>
    <source>
        <strain evidence="1 2">35699</strain>
    </source>
</reference>
<name>A0A0F1AQR3_9ENTR</name>
<protein>
    <submittedName>
        <fullName evidence="1">Uncharacterized protein</fullName>
    </submittedName>
</protein>
<evidence type="ECO:0000313" key="2">
    <source>
        <dbReference type="Proteomes" id="UP000033352"/>
    </source>
</evidence>
<dbReference type="OrthoDB" id="7304993at2"/>
<evidence type="ECO:0000313" key="1">
    <source>
        <dbReference type="EMBL" id="KJN23290.1"/>
    </source>
</evidence>